<dbReference type="STRING" id="263475.AMD00_16775"/>
<dbReference type="SMART" id="SM01043">
    <property type="entry name" value="BTAD"/>
    <property type="match status" value="1"/>
</dbReference>
<dbReference type="InterPro" id="IPR016032">
    <property type="entry name" value="Sig_transdc_resp-reg_C-effctor"/>
</dbReference>
<dbReference type="Gene3D" id="1.25.40.10">
    <property type="entry name" value="Tetratricopeptide repeat domain"/>
    <property type="match status" value="1"/>
</dbReference>
<evidence type="ECO:0000256" key="1">
    <source>
        <dbReference type="ARBA" id="ARBA00023012"/>
    </source>
</evidence>
<protein>
    <recommendedName>
        <fullName evidence="6">Response regulatory domain-containing protein</fullName>
    </recommendedName>
</protein>
<accession>A0A0M0LG84</accession>
<evidence type="ECO:0000256" key="2">
    <source>
        <dbReference type="ARBA" id="ARBA00023015"/>
    </source>
</evidence>
<dbReference type="PANTHER" id="PTHR35807">
    <property type="entry name" value="TRANSCRIPTIONAL REGULATOR REDD-RELATED"/>
    <property type="match status" value="1"/>
</dbReference>
<keyword evidence="2" id="KW-0805">Transcription regulation</keyword>
<dbReference type="GO" id="GO:0003677">
    <property type="term" value="F:DNA binding"/>
    <property type="evidence" value="ECO:0007669"/>
    <property type="project" value="UniProtKB-KW"/>
</dbReference>
<dbReference type="PROSITE" id="PS50110">
    <property type="entry name" value="RESPONSE_REGULATORY"/>
    <property type="match status" value="1"/>
</dbReference>
<dbReference type="InterPro" id="IPR011006">
    <property type="entry name" value="CheY-like_superfamily"/>
</dbReference>
<keyword evidence="5" id="KW-0597">Phosphoprotein</keyword>
<evidence type="ECO:0000313" key="8">
    <source>
        <dbReference type="Proteomes" id="UP000036867"/>
    </source>
</evidence>
<dbReference type="GO" id="GO:0006355">
    <property type="term" value="P:regulation of DNA-templated transcription"/>
    <property type="evidence" value="ECO:0007669"/>
    <property type="project" value="InterPro"/>
</dbReference>
<sequence>MRVLLIDDEEIALEVLEIMTSNIEGIEIVGKYTNPVLALQELANIQVDVIFIDMEMPGMHGIEFAEIVMERYSNIEVLFVTAHPQFAIEAFEVNASDYLLKPVSMTRLRKAIKKVEERITLYKSREGLSEQTHKVLYARFMSSFALQDYQQNEVKWRTRKVKELFIFLWHNRENPIHKANVVEALWPEMDATKAVTLLHTTVYQLRKAIKDIGVENSITLVNDHYKLSVPLTSDVLELMQIVQTEDMHPLKVERLLELYSGDYLEGDVYPWSIQYQQWIKQAVLLYLEKFITSTESKIDQNALVEKCLEKMLILDMYNETIMHQLMKHYQQLNNTQKIKVLYETITNNLVDELGIKIPREIVDLYNECFSH</sequence>
<dbReference type="SMART" id="SM00448">
    <property type="entry name" value="REC"/>
    <property type="match status" value="1"/>
</dbReference>
<dbReference type="InterPro" id="IPR051677">
    <property type="entry name" value="AfsR-DnrI-RedD_regulator"/>
</dbReference>
<evidence type="ECO:0000256" key="5">
    <source>
        <dbReference type="PROSITE-ProRule" id="PRU00169"/>
    </source>
</evidence>
<evidence type="ECO:0000259" key="6">
    <source>
        <dbReference type="PROSITE" id="PS50110"/>
    </source>
</evidence>
<feature type="domain" description="Response regulatory" evidence="6">
    <location>
        <begin position="2"/>
        <end position="116"/>
    </location>
</feature>
<keyword evidence="4" id="KW-0804">Transcription</keyword>
<dbReference type="GO" id="GO:0000160">
    <property type="term" value="P:phosphorelay signal transduction system"/>
    <property type="evidence" value="ECO:0007669"/>
    <property type="project" value="UniProtKB-KW"/>
</dbReference>
<dbReference type="AlphaFoldDB" id="A0A0M0LG84"/>
<evidence type="ECO:0000313" key="7">
    <source>
        <dbReference type="EMBL" id="KOO49956.1"/>
    </source>
</evidence>
<dbReference type="InterPro" id="IPR005158">
    <property type="entry name" value="BTAD"/>
</dbReference>
<keyword evidence="8" id="KW-1185">Reference proteome</keyword>
<reference evidence="8" key="1">
    <citation type="submission" date="2015-08" db="EMBL/GenBank/DDBJ databases">
        <title>Fjat-10028 dsm 16317.</title>
        <authorList>
            <person name="Liu B."/>
            <person name="Wang J."/>
            <person name="Zhu Y."/>
            <person name="Liu G."/>
            <person name="Chen Q."/>
            <person name="Chen Z."/>
            <person name="Lan J."/>
            <person name="Che J."/>
            <person name="Ge C."/>
            <person name="Shi H."/>
            <person name="Pan Z."/>
            <person name="Liu X."/>
        </authorList>
    </citation>
    <scope>NUCLEOTIDE SEQUENCE [LARGE SCALE GENOMIC DNA]</scope>
    <source>
        <strain evidence="8">DSM 16317</strain>
    </source>
</reference>
<dbReference type="InterPro" id="IPR001789">
    <property type="entry name" value="Sig_transdc_resp-reg_receiver"/>
</dbReference>
<dbReference type="Pfam" id="PF03704">
    <property type="entry name" value="BTAD"/>
    <property type="match status" value="1"/>
</dbReference>
<keyword evidence="1" id="KW-0902">Two-component regulatory system</keyword>
<evidence type="ECO:0000256" key="4">
    <source>
        <dbReference type="ARBA" id="ARBA00023163"/>
    </source>
</evidence>
<organism evidence="7 8">
    <name type="scientific">Viridibacillus arvi</name>
    <dbReference type="NCBI Taxonomy" id="263475"/>
    <lineage>
        <taxon>Bacteria</taxon>
        <taxon>Bacillati</taxon>
        <taxon>Bacillota</taxon>
        <taxon>Bacilli</taxon>
        <taxon>Bacillales</taxon>
        <taxon>Caryophanaceae</taxon>
        <taxon>Viridibacillus</taxon>
    </lineage>
</organism>
<dbReference type="Gene3D" id="1.10.10.10">
    <property type="entry name" value="Winged helix-like DNA-binding domain superfamily/Winged helix DNA-binding domain"/>
    <property type="match status" value="1"/>
</dbReference>
<name>A0A0M0LG84_9BACL</name>
<comment type="caution">
    <text evidence="7">The sequence shown here is derived from an EMBL/GenBank/DDBJ whole genome shotgun (WGS) entry which is preliminary data.</text>
</comment>
<dbReference type="SUPFAM" id="SSF52172">
    <property type="entry name" value="CheY-like"/>
    <property type="match status" value="1"/>
</dbReference>
<proteinExistence type="predicted"/>
<dbReference type="Pfam" id="PF00072">
    <property type="entry name" value="Response_reg"/>
    <property type="match status" value="1"/>
</dbReference>
<dbReference type="Proteomes" id="UP000036867">
    <property type="component" value="Unassembled WGS sequence"/>
</dbReference>
<dbReference type="EMBL" id="LILB01000005">
    <property type="protein sequence ID" value="KOO49956.1"/>
    <property type="molecule type" value="Genomic_DNA"/>
</dbReference>
<evidence type="ECO:0000256" key="3">
    <source>
        <dbReference type="ARBA" id="ARBA00023125"/>
    </source>
</evidence>
<feature type="modified residue" description="4-aspartylphosphate" evidence="5">
    <location>
        <position position="53"/>
    </location>
</feature>
<dbReference type="InterPro" id="IPR036388">
    <property type="entry name" value="WH-like_DNA-bd_sf"/>
</dbReference>
<dbReference type="SUPFAM" id="SSF46894">
    <property type="entry name" value="C-terminal effector domain of the bipartite response regulators"/>
    <property type="match status" value="1"/>
</dbReference>
<dbReference type="Gene3D" id="3.40.50.2300">
    <property type="match status" value="1"/>
</dbReference>
<keyword evidence="3" id="KW-0238">DNA-binding</keyword>
<dbReference type="InterPro" id="IPR011990">
    <property type="entry name" value="TPR-like_helical_dom_sf"/>
</dbReference>
<dbReference type="PANTHER" id="PTHR35807:SF2">
    <property type="entry name" value="TRANSCRIPTIONAL ACTIVATOR DOMAIN"/>
    <property type="match status" value="1"/>
</dbReference>
<gene>
    <name evidence="7" type="ORF">AMD00_16775</name>
</gene>